<dbReference type="Proteomes" id="UP001268542">
    <property type="component" value="Unassembled WGS sequence"/>
</dbReference>
<dbReference type="RefSeq" id="WP_315732407.1">
    <property type="nucleotide sequence ID" value="NZ_JAVYII010000003.1"/>
</dbReference>
<feature type="transmembrane region" description="Helical" evidence="1">
    <location>
        <begin position="115"/>
        <end position="135"/>
    </location>
</feature>
<keyword evidence="1" id="KW-1133">Transmembrane helix</keyword>
<sequence>MTTAPTAPPARRTTPSIAATEWLAAGGVVAVGVAVAMDPAGIEDGPIICPFRLLTGLPCPGCGLTRSWVYAVHGWWGDSFASHPFGLPLLAFVLVVAGLSIARRVRRRAPISIDALLGSTVAKVVLAGWLGWALVRLVLAF</sequence>
<keyword evidence="3" id="KW-1185">Reference proteome</keyword>
<dbReference type="InterPro" id="IPR021215">
    <property type="entry name" value="DUF2752"/>
</dbReference>
<evidence type="ECO:0000256" key="1">
    <source>
        <dbReference type="SAM" id="Phobius"/>
    </source>
</evidence>
<evidence type="ECO:0000313" key="3">
    <source>
        <dbReference type="Proteomes" id="UP001268542"/>
    </source>
</evidence>
<gene>
    <name evidence="2" type="ORF">RDV89_07845</name>
</gene>
<protein>
    <submittedName>
        <fullName evidence="2">DUF2752 domain-containing protein</fullName>
    </submittedName>
</protein>
<evidence type="ECO:0000313" key="2">
    <source>
        <dbReference type="EMBL" id="MDT9592977.1"/>
    </source>
</evidence>
<name>A0ABU3PVX2_9ACTN</name>
<proteinExistence type="predicted"/>
<dbReference type="Pfam" id="PF10825">
    <property type="entry name" value="DUF2752"/>
    <property type="match status" value="1"/>
</dbReference>
<reference evidence="2 3" key="1">
    <citation type="submission" date="2023-08" db="EMBL/GenBank/DDBJ databases">
        <title>Nocardioides seae sp. nov., a bacterium isolated from a soil.</title>
        <authorList>
            <person name="Wang X."/>
        </authorList>
    </citation>
    <scope>NUCLEOTIDE SEQUENCE [LARGE SCALE GENOMIC DNA]</scope>
    <source>
        <strain evidence="2 3">YZH12</strain>
    </source>
</reference>
<dbReference type="EMBL" id="JAVYII010000003">
    <property type="protein sequence ID" value="MDT9592977.1"/>
    <property type="molecule type" value="Genomic_DNA"/>
</dbReference>
<keyword evidence="1" id="KW-0812">Transmembrane</keyword>
<comment type="caution">
    <text evidence="2">The sequence shown here is derived from an EMBL/GenBank/DDBJ whole genome shotgun (WGS) entry which is preliminary data.</text>
</comment>
<keyword evidence="1" id="KW-0472">Membrane</keyword>
<accession>A0ABU3PVX2</accession>
<organism evidence="2 3">
    <name type="scientific">Nocardioides imazamoxiresistens</name>
    <dbReference type="NCBI Taxonomy" id="3231893"/>
    <lineage>
        <taxon>Bacteria</taxon>
        <taxon>Bacillati</taxon>
        <taxon>Actinomycetota</taxon>
        <taxon>Actinomycetes</taxon>
        <taxon>Propionibacteriales</taxon>
        <taxon>Nocardioidaceae</taxon>
        <taxon>Nocardioides</taxon>
    </lineage>
</organism>
<feature type="transmembrane region" description="Helical" evidence="1">
    <location>
        <begin position="85"/>
        <end position="103"/>
    </location>
</feature>